<dbReference type="EMBL" id="LN555523">
    <property type="protein sequence ID" value="CED94466.1"/>
    <property type="molecule type" value="Genomic_DNA"/>
</dbReference>
<protein>
    <submittedName>
        <fullName evidence="2">DDE superfamily endonuclease</fullName>
    </submittedName>
    <submittedName>
        <fullName evidence="5">Tranposase</fullName>
    </submittedName>
</protein>
<dbReference type="SUPFAM" id="SSF53098">
    <property type="entry name" value="Ribonuclease H-like"/>
    <property type="match status" value="1"/>
</dbReference>
<dbReference type="EMBL" id="LN555523">
    <property type="protein sequence ID" value="CED94258.1"/>
    <property type="molecule type" value="Genomic_DNA"/>
</dbReference>
<reference evidence="2 6" key="1">
    <citation type="submission" date="2014-04" db="EMBL/GenBank/DDBJ databases">
        <authorList>
            <person name="Hornung B.V."/>
        </authorList>
    </citation>
    <scope>NUCLEOTIDE SEQUENCE [LARGE SCALE GENOMIC DNA]</scope>
    <source>
        <strain evidence="2 6">CRIB</strain>
    </source>
</reference>
<dbReference type="AlphaFoldDB" id="A0A1V1HZR1"/>
<dbReference type="InterPro" id="IPR012337">
    <property type="entry name" value="RNaseH-like_sf"/>
</dbReference>
<dbReference type="InterPro" id="IPR036397">
    <property type="entry name" value="RNaseH_sf"/>
</dbReference>
<evidence type="ECO:0000259" key="1">
    <source>
        <dbReference type="Pfam" id="PF13358"/>
    </source>
</evidence>
<evidence type="ECO:0000313" key="5">
    <source>
        <dbReference type="EMBL" id="CED94904.1"/>
    </source>
</evidence>
<dbReference type="PANTHER" id="PTHR46564">
    <property type="entry name" value="TRANSPOSASE"/>
    <property type="match status" value="1"/>
</dbReference>
<dbReference type="KEGG" id="ril:CRIB_2305"/>
<dbReference type="PANTHER" id="PTHR46564:SF1">
    <property type="entry name" value="TRANSPOSASE"/>
    <property type="match status" value="1"/>
</dbReference>
<dbReference type="EMBL" id="LN555523">
    <property type="protein sequence ID" value="CED94904.1"/>
    <property type="molecule type" value="Genomic_DNA"/>
</dbReference>
<dbReference type="KEGG" id="ril:CRIB_720"/>
<dbReference type="GO" id="GO:0003676">
    <property type="term" value="F:nucleic acid binding"/>
    <property type="evidence" value="ECO:0007669"/>
    <property type="project" value="InterPro"/>
</dbReference>
<gene>
    <name evidence="3" type="ORF">CRIB_1651</name>
    <name evidence="4" type="ORF">CRIB_1860</name>
    <name evidence="5" type="ORF">CRIB_2305</name>
    <name evidence="2" type="ORF">CRIB_720</name>
</gene>
<dbReference type="KEGG" id="ril:CRIB_1860"/>
<evidence type="ECO:0000313" key="2">
    <source>
        <dbReference type="EMBL" id="CED93472.1"/>
    </source>
</evidence>
<accession>A0A1V1HZR1</accession>
<dbReference type="Proteomes" id="UP000245622">
    <property type="component" value="Chromosome 1"/>
</dbReference>
<proteinExistence type="predicted"/>
<keyword evidence="2" id="KW-0255">Endonuclease</keyword>
<dbReference type="KEGG" id="ril:CRIB_1651"/>
<evidence type="ECO:0000313" key="3">
    <source>
        <dbReference type="EMBL" id="CED94258.1"/>
    </source>
</evidence>
<evidence type="ECO:0000313" key="4">
    <source>
        <dbReference type="EMBL" id="CED94466.1"/>
    </source>
</evidence>
<evidence type="ECO:0000313" key="6">
    <source>
        <dbReference type="Proteomes" id="UP000245622"/>
    </source>
</evidence>
<dbReference type="Gene3D" id="3.30.420.10">
    <property type="entry name" value="Ribonuclease H-like superfamily/Ribonuclease H"/>
    <property type="match status" value="1"/>
</dbReference>
<keyword evidence="2" id="KW-0378">Hydrolase</keyword>
<keyword evidence="6" id="KW-1185">Reference proteome</keyword>
<dbReference type="GO" id="GO:0004519">
    <property type="term" value="F:endonuclease activity"/>
    <property type="evidence" value="ECO:0007669"/>
    <property type="project" value="UniProtKB-KW"/>
</dbReference>
<feature type="domain" description="Tc1-like transposase DDE" evidence="1">
    <location>
        <begin position="3"/>
        <end position="78"/>
    </location>
</feature>
<sequence>MDSEFFEKWFKEMFLKEVEENKVIVMDNATFHCKSRLYELCKNANKNLKLIFLPPYSPDLNPIEKYWAVLKKKLKKIVKNNISLEETIYQLFKVN</sequence>
<dbReference type="Pfam" id="PF13358">
    <property type="entry name" value="DDE_3"/>
    <property type="match status" value="1"/>
</dbReference>
<name>A0A1V1HZR1_9FIRM</name>
<dbReference type="InterPro" id="IPR038717">
    <property type="entry name" value="Tc1-like_DDE_dom"/>
</dbReference>
<organism evidence="2 6">
    <name type="scientific">Romboutsia ilealis</name>
    <dbReference type="NCBI Taxonomy" id="1115758"/>
    <lineage>
        <taxon>Bacteria</taxon>
        <taxon>Bacillati</taxon>
        <taxon>Bacillota</taxon>
        <taxon>Clostridia</taxon>
        <taxon>Peptostreptococcales</taxon>
        <taxon>Peptostreptococcaceae</taxon>
        <taxon>Romboutsia</taxon>
    </lineage>
</organism>
<dbReference type="EMBL" id="LN555523">
    <property type="protein sequence ID" value="CED93472.1"/>
    <property type="molecule type" value="Genomic_DNA"/>
</dbReference>
<keyword evidence="2" id="KW-0540">Nuclease</keyword>